<sequence length="87" mass="9688">MNFKLIVFSSLLTAIIGATIGFAVGELFKPKFSSQIYQDIHRQYSVIGGVGGLVVGGCQEVIRQLKKQRDEEDRERREASVQKGESE</sequence>
<name>A0ABV4Y5K2_9CYAN</name>
<evidence type="ECO:0000256" key="1">
    <source>
        <dbReference type="SAM" id="MobiDB-lite"/>
    </source>
</evidence>
<dbReference type="Proteomes" id="UP001576776">
    <property type="component" value="Unassembled WGS sequence"/>
</dbReference>
<proteinExistence type="predicted"/>
<organism evidence="2 3">
    <name type="scientific">Floridaenema fluviatile BLCC-F154</name>
    <dbReference type="NCBI Taxonomy" id="3153640"/>
    <lineage>
        <taxon>Bacteria</taxon>
        <taxon>Bacillati</taxon>
        <taxon>Cyanobacteriota</taxon>
        <taxon>Cyanophyceae</taxon>
        <taxon>Oscillatoriophycideae</taxon>
        <taxon>Aerosakkonematales</taxon>
        <taxon>Aerosakkonemataceae</taxon>
        <taxon>Floridanema</taxon>
        <taxon>Floridanema fluviatile</taxon>
    </lineage>
</organism>
<evidence type="ECO:0000313" key="3">
    <source>
        <dbReference type="Proteomes" id="UP001576776"/>
    </source>
</evidence>
<dbReference type="EMBL" id="JBHFNS010000013">
    <property type="protein sequence ID" value="MFB2933788.1"/>
    <property type="molecule type" value="Genomic_DNA"/>
</dbReference>
<dbReference type="RefSeq" id="WP_413255323.1">
    <property type="nucleotide sequence ID" value="NZ_JBHFNS010000013.1"/>
</dbReference>
<feature type="region of interest" description="Disordered" evidence="1">
    <location>
        <begin position="66"/>
        <end position="87"/>
    </location>
</feature>
<keyword evidence="3" id="KW-1185">Reference proteome</keyword>
<reference evidence="2 3" key="1">
    <citation type="submission" date="2024-09" db="EMBL/GenBank/DDBJ databases">
        <title>Floridaenema gen nov. (Aerosakkonemataceae, Aerosakkonematales ord. nov., Cyanobacteria) from benthic tropical and subtropical fresh waters, with the description of four new species.</title>
        <authorList>
            <person name="Moretto J.A."/>
            <person name="Berthold D.E."/>
            <person name="Lefler F.W."/>
            <person name="Huang I.-S."/>
            <person name="Laughinghouse H. IV."/>
        </authorList>
    </citation>
    <scope>NUCLEOTIDE SEQUENCE [LARGE SCALE GENOMIC DNA]</scope>
    <source>
        <strain evidence="2 3">BLCC-F154</strain>
    </source>
</reference>
<gene>
    <name evidence="2" type="ORF">ACE1B6_00765</name>
</gene>
<accession>A0ABV4Y5K2</accession>
<feature type="compositionally biased region" description="Basic and acidic residues" evidence="1">
    <location>
        <begin position="67"/>
        <end position="87"/>
    </location>
</feature>
<comment type="caution">
    <text evidence="2">The sequence shown here is derived from an EMBL/GenBank/DDBJ whole genome shotgun (WGS) entry which is preliminary data.</text>
</comment>
<protein>
    <submittedName>
        <fullName evidence="2">Uncharacterized protein</fullName>
    </submittedName>
</protein>
<evidence type="ECO:0000313" key="2">
    <source>
        <dbReference type="EMBL" id="MFB2933788.1"/>
    </source>
</evidence>